<dbReference type="Proteomes" id="UP001079430">
    <property type="component" value="Unassembled WGS sequence"/>
</dbReference>
<dbReference type="PANTHER" id="PTHR30461:SF23">
    <property type="entry name" value="DNA RECOMBINASE-RELATED"/>
    <property type="match status" value="1"/>
</dbReference>
<dbReference type="RefSeq" id="WP_269274884.1">
    <property type="nucleotide sequence ID" value="NZ_JAPVOI010000002.1"/>
</dbReference>
<accession>A0ABT4KA71</accession>
<comment type="caution">
    <text evidence="3">The sequence shown here is derived from an EMBL/GenBank/DDBJ whole genome shotgun (WGS) entry which is preliminary data.</text>
</comment>
<keyword evidence="4" id="KW-1185">Reference proteome</keyword>
<evidence type="ECO:0000259" key="2">
    <source>
        <dbReference type="Pfam" id="PF07508"/>
    </source>
</evidence>
<dbReference type="InterPro" id="IPR050639">
    <property type="entry name" value="SSR_resolvase"/>
</dbReference>
<evidence type="ECO:0000313" key="4">
    <source>
        <dbReference type="Proteomes" id="UP001079430"/>
    </source>
</evidence>
<gene>
    <name evidence="3" type="ORF">O3W52_01630</name>
</gene>
<evidence type="ECO:0000313" key="3">
    <source>
        <dbReference type="EMBL" id="MCZ4088817.1"/>
    </source>
</evidence>
<proteinExistence type="predicted"/>
<dbReference type="PANTHER" id="PTHR30461">
    <property type="entry name" value="DNA-INVERTASE FROM LAMBDOID PROPHAGE"/>
    <property type="match status" value="1"/>
</dbReference>
<evidence type="ECO:0000256" key="1">
    <source>
        <dbReference type="SAM" id="MobiDB-lite"/>
    </source>
</evidence>
<protein>
    <submittedName>
        <fullName evidence="3">Recombinase family protein</fullName>
    </submittedName>
</protein>
<dbReference type="Gene3D" id="3.90.1750.20">
    <property type="entry name" value="Putative Large Serine Recombinase, Chain B, Domain 2"/>
    <property type="match status" value="1"/>
</dbReference>
<dbReference type="InterPro" id="IPR011109">
    <property type="entry name" value="DNA_bind_recombinase_dom"/>
</dbReference>
<feature type="domain" description="Recombinase" evidence="2">
    <location>
        <begin position="28"/>
        <end position="141"/>
    </location>
</feature>
<feature type="region of interest" description="Disordered" evidence="1">
    <location>
        <begin position="103"/>
        <end position="122"/>
    </location>
</feature>
<organism evidence="3 4">
    <name type="scientific">Sinorhizobium psoraleae</name>
    <dbReference type="NCBI Taxonomy" id="520838"/>
    <lineage>
        <taxon>Bacteria</taxon>
        <taxon>Pseudomonadati</taxon>
        <taxon>Pseudomonadota</taxon>
        <taxon>Alphaproteobacteria</taxon>
        <taxon>Hyphomicrobiales</taxon>
        <taxon>Rhizobiaceae</taxon>
        <taxon>Sinorhizobium/Ensifer group</taxon>
        <taxon>Sinorhizobium</taxon>
    </lineage>
</organism>
<name>A0ABT4KA71_9HYPH</name>
<dbReference type="EMBL" id="JAPVOI010000002">
    <property type="protein sequence ID" value="MCZ4088817.1"/>
    <property type="molecule type" value="Genomic_DNA"/>
</dbReference>
<reference evidence="3" key="1">
    <citation type="submission" date="2022-10" db="EMBL/GenBank/DDBJ databases">
        <title>Whole genome sequencing of three plant growth promoting bacteria isolated from Vachellia tortilis subsp. raddiana in Morocco.</title>
        <authorList>
            <person name="Hnini M."/>
            <person name="Zouagui R."/>
            <person name="Zouagui H."/>
            <person name="Chemao Elfihri M.-W."/>
            <person name="Ibrahimi A."/>
            <person name="Sbabou L."/>
            <person name="Aurag J."/>
        </authorList>
    </citation>
    <scope>NUCLEOTIDE SEQUENCE</scope>
    <source>
        <strain evidence="3">LMR678</strain>
    </source>
</reference>
<dbReference type="Pfam" id="PF07508">
    <property type="entry name" value="Recombinase"/>
    <property type="match status" value="1"/>
</dbReference>
<sequence>MKKGDLAVVSPMVIAWPMMRMEWRRVNEQEAIIVRRIFAAFTKGETPGAIATALNHEVIPGLAGRPWAASTIRGHKARGTGILNNELYRGVLIWNRLGYHEKSETGNRQARRNPDTDWVTTDVPSPHIIEGPLWQAAKSRQQEIKLRYKRVSEGVQTSKESGARGVTASASNFYRLLICAQCGGDFAM</sequence>
<dbReference type="InterPro" id="IPR038109">
    <property type="entry name" value="DNA_bind_recomb_sf"/>
</dbReference>